<gene>
    <name evidence="1" type="ORF">DW740_01015</name>
</gene>
<dbReference type="EMBL" id="QSKF01000001">
    <property type="protein sequence ID" value="RHE41916.1"/>
    <property type="molecule type" value="Genomic_DNA"/>
</dbReference>
<comment type="caution">
    <text evidence="1">The sequence shown here is derived from an EMBL/GenBank/DDBJ whole genome shotgun (WGS) entry which is preliminary data.</text>
</comment>
<accession>A0A414JBP7</accession>
<reference evidence="1 2" key="1">
    <citation type="submission" date="2018-08" db="EMBL/GenBank/DDBJ databases">
        <title>A genome reference for cultivated species of the human gut microbiota.</title>
        <authorList>
            <person name="Zou Y."/>
            <person name="Xue W."/>
            <person name="Luo G."/>
        </authorList>
    </citation>
    <scope>NUCLEOTIDE SEQUENCE [LARGE SCALE GENOMIC DNA]</scope>
    <source>
        <strain evidence="1 2">AM28-23</strain>
    </source>
</reference>
<evidence type="ECO:0000313" key="2">
    <source>
        <dbReference type="Proteomes" id="UP000283745"/>
    </source>
</evidence>
<name>A0A414JBP7_9FIRM</name>
<evidence type="ECO:0000313" key="1">
    <source>
        <dbReference type="EMBL" id="RHE41916.1"/>
    </source>
</evidence>
<proteinExistence type="predicted"/>
<dbReference type="Proteomes" id="UP000283745">
    <property type="component" value="Unassembled WGS sequence"/>
</dbReference>
<dbReference type="InterPro" id="IPR019271">
    <property type="entry name" value="DUF2284_metal-binding"/>
</dbReference>
<protein>
    <submittedName>
        <fullName evidence="1">DUF2284 domain-containing protein</fullName>
    </submittedName>
</protein>
<dbReference type="Pfam" id="PF10050">
    <property type="entry name" value="DUF2284"/>
    <property type="match status" value="1"/>
</dbReference>
<dbReference type="AlphaFoldDB" id="A0A414JBP7"/>
<organism evidence="1 2">
    <name type="scientific">Blautia obeum</name>
    <dbReference type="NCBI Taxonomy" id="40520"/>
    <lineage>
        <taxon>Bacteria</taxon>
        <taxon>Bacillati</taxon>
        <taxon>Bacillota</taxon>
        <taxon>Clostridia</taxon>
        <taxon>Lachnospirales</taxon>
        <taxon>Lachnospiraceae</taxon>
        <taxon>Blautia</taxon>
    </lineage>
</organism>
<sequence>MTELDTAKFEEFISAYPIYEYRILDTSDLSVETRVRQICRQECERYGSTWACPPAVGTLEACEKRIRSYGKAVFFSSVAEVSDLMNMQEMLSTRDAHEELTTEVAGFLKEQGFDTFTLSTESCDICETCAYTQGEPCRFPERMHPCLESHGVVVSEIVEKEHMEYNLGGNTILWFSMVLYRTA</sequence>
<dbReference type="RefSeq" id="WP_118049912.1">
    <property type="nucleotide sequence ID" value="NZ_CABJFK010000001.1"/>
</dbReference>